<dbReference type="Pfam" id="PF07793">
    <property type="entry name" value="DUF1631"/>
    <property type="match status" value="1"/>
</dbReference>
<keyword evidence="1" id="KW-0808">Transferase</keyword>
<keyword evidence="1" id="KW-0328">Glycosyltransferase</keyword>
<dbReference type="AlphaFoldDB" id="A0A3B0ZBF5"/>
<dbReference type="InterPro" id="IPR012434">
    <property type="entry name" value="DUF1631"/>
</dbReference>
<proteinExistence type="predicted"/>
<protein>
    <submittedName>
        <fullName evidence="1">Thymidine phosphorylase</fullName>
        <ecNumber evidence="1">2.4.2.4</ecNumber>
    </submittedName>
</protein>
<reference evidence="1" key="1">
    <citation type="submission" date="2018-06" db="EMBL/GenBank/DDBJ databases">
        <authorList>
            <person name="Zhirakovskaya E."/>
        </authorList>
    </citation>
    <scope>NUCLEOTIDE SEQUENCE</scope>
</reference>
<dbReference type="EMBL" id="UOFP01000134">
    <property type="protein sequence ID" value="VAW86330.1"/>
    <property type="molecule type" value="Genomic_DNA"/>
</dbReference>
<dbReference type="GO" id="GO:0009032">
    <property type="term" value="F:thymidine phosphorylase activity"/>
    <property type="evidence" value="ECO:0007669"/>
    <property type="project" value="UniProtKB-EC"/>
</dbReference>
<evidence type="ECO:0000313" key="1">
    <source>
        <dbReference type="EMBL" id="VAW86330.1"/>
    </source>
</evidence>
<dbReference type="EC" id="2.4.2.4" evidence="1"/>
<sequence>MVMSTSKQPLHLAVRQSEDSKLRAELLVQCRTTAQPPLLELIRKLYDQLDDALFELAQKAENNTVQSLYFDAMREVRLRREAFVSAYTENFVNGYQSCCDCLQHDGVVSIKSALDSESALSLVETDDLEEQIAISALINKAQHHFSRSLAELAYRYAYLLGGETLEPEQQPLSPRVITEAFQSACSVFDIPLKVKLILYKLLDKHVMSGLQGMYDQVNQLLIKQGVFPDSIPTLNALKKEESSPQIATTEETSFDQLCGLLNREEVSTGSGVSHGGAGRGGSFPTGPVTYLSGDIITALSQLQPKGGQGLPLDDSLLAALQRLPDMLPGSAIGEQERNAIELIEMIFDFIYEDKELSDHLKSIIARLQIPMLKVAILDKKIFSDKRHPARELLNEFTQASFVGDSTKVEGKIESLVNRIVNEFSDDLSLLSDVLDQFRHFMLDEQKAYIEPQHEELREAELQEQRARDIKIVDEIIASCMPEHALPDLLQNFMDEVWRDLMINTYLEEGVDGHGWKIHLQLTEDLLWSVTPKVSKEERNYLASMIPHLVRMLGESLAQTRWDKSKIDALFDELGNYHIGALRGENPEVEAASKPEEPEDEITDPLHRKILHELQQIEHEEIILDESGIYSQMKNASAENSDPEFDSLEGDSPVFDDVTTKAAGRPEDYYDEQVAAMGVGDWVEFSDDGENLLKARLIWRGEVDGQLIFENWRHEIIRRCDENELAAMLRSWDVRILNTVPIMERALTSVMDILSSKGTVDKRIAKE</sequence>
<gene>
    <name evidence="1" type="ORF">MNBD_GAMMA18-1816</name>
</gene>
<accession>A0A3B0ZBF5</accession>
<organism evidence="1">
    <name type="scientific">hydrothermal vent metagenome</name>
    <dbReference type="NCBI Taxonomy" id="652676"/>
    <lineage>
        <taxon>unclassified sequences</taxon>
        <taxon>metagenomes</taxon>
        <taxon>ecological metagenomes</taxon>
    </lineage>
</organism>
<name>A0A3B0ZBF5_9ZZZZ</name>